<dbReference type="InterPro" id="IPR013320">
    <property type="entry name" value="ConA-like_dom_sf"/>
</dbReference>
<sequence>MGSRYSDDAESVSSRAHLFRPPPSRLNQRSQQSSDSKAHSTTSATGNRYNPGLATAYTTDAETDDWLHDTSDVDRRSGKISCAGLLNILTLSFLALGLLGLFAGYPIAQHFTEMTSKKDTGSYNLGGTNGSGQVPDLDIFQVIDKETPPSARKWQGSTIDANKRATQYNYHLVFSDEFNEEGRTFWKGDDPFWEAVDIWYGATQDYEWYSPEAINTTGGNLVIMMEETPINNLNFRSGMLQSWNKFCFQGGYIEFNALQPGRPDTMGYWPGLWTMGNLGRPGYLGSTEGLWPYSYADQCDAGILPNQLWKNRTGPDATVEGIGTYSAADPTEMNGKGPKRLSSLPGMRFPACTCDGEEHPGPSSKVSRTAPEIDALEAQIQYRNGRFDSYASQSFQMAPFDVGYEWAKGGSGTPYHIYDEDIARINTYLGGPLQQCASGLSRCPRDGYADAGQRFVKYGFEYQPDWKQNGDSFVTWYVDGEPTWTVYGGAMDPRPDQDISRRLVSTEPMSIIMNLAMASGFQPTKFTGPQQMTFPAPFMIDYVRVYQRDGATDKVSCDPPDHPTADYISSHPELYLNRDLISYKSSKYDWPKNRLTGC</sequence>
<evidence type="ECO:0000256" key="4">
    <source>
        <dbReference type="ARBA" id="ARBA00022968"/>
    </source>
</evidence>
<reference evidence="11" key="1">
    <citation type="submission" date="2016-04" db="EMBL/GenBank/DDBJ databases">
        <authorList>
            <person name="Nguyen H.D."/>
            <person name="Samba Siva P."/>
            <person name="Cullis J."/>
            <person name="Levesque C.A."/>
            <person name="Hambleton S."/>
        </authorList>
    </citation>
    <scope>NUCLEOTIDE SEQUENCE</scope>
    <source>
        <strain evidence="11">DAOMC 236416</strain>
    </source>
</reference>
<dbReference type="PANTHER" id="PTHR31361:SF15">
    <property type="entry name" value="GH16 DOMAIN-CONTAINING PROTEIN"/>
    <property type="match status" value="1"/>
</dbReference>
<protein>
    <submittedName>
        <fullName evidence="11">Uncharacterized protein</fullName>
    </submittedName>
</protein>
<comment type="caution">
    <text evidence="11">The sequence shown here is derived from an EMBL/GenBank/DDBJ whole genome shotgun (WGS) entry which is preliminary data.</text>
</comment>
<feature type="region of interest" description="Disordered" evidence="9">
    <location>
        <begin position="1"/>
        <end position="54"/>
    </location>
</feature>
<dbReference type="GO" id="GO:0015926">
    <property type="term" value="F:glucosidase activity"/>
    <property type="evidence" value="ECO:0007669"/>
    <property type="project" value="TreeGrafter"/>
</dbReference>
<dbReference type="Gene3D" id="2.60.120.200">
    <property type="match status" value="2"/>
</dbReference>
<evidence type="ECO:0000256" key="2">
    <source>
        <dbReference type="ARBA" id="ARBA00010962"/>
    </source>
</evidence>
<comment type="subcellular location">
    <subcellularLocation>
        <location evidence="1">Membrane</location>
        <topology evidence="1">Single-pass type II membrane protein</topology>
    </subcellularLocation>
</comment>
<keyword evidence="6 10" id="KW-0472">Membrane</keyword>
<feature type="compositionally biased region" description="Polar residues" evidence="9">
    <location>
        <begin position="25"/>
        <end position="48"/>
    </location>
</feature>
<keyword evidence="8" id="KW-0961">Cell wall biogenesis/degradation</keyword>
<feature type="transmembrane region" description="Helical" evidence="10">
    <location>
        <begin position="85"/>
        <end position="108"/>
    </location>
</feature>
<evidence type="ECO:0000313" key="12">
    <source>
        <dbReference type="Proteomes" id="UP000077521"/>
    </source>
</evidence>
<name>A0A177TSF5_9BASI</name>
<dbReference type="InterPro" id="IPR005629">
    <property type="entry name" value="Skn1/Kre6/Sbg1"/>
</dbReference>
<keyword evidence="12" id="KW-1185">Reference proteome</keyword>
<keyword evidence="4" id="KW-0735">Signal-anchor</keyword>
<keyword evidence="7" id="KW-0325">Glycoprotein</keyword>
<evidence type="ECO:0000256" key="7">
    <source>
        <dbReference type="ARBA" id="ARBA00023180"/>
    </source>
</evidence>
<dbReference type="InterPro" id="IPR000757">
    <property type="entry name" value="Beta-glucanase-like"/>
</dbReference>
<dbReference type="Proteomes" id="UP000077521">
    <property type="component" value="Unassembled WGS sequence"/>
</dbReference>
<dbReference type="GO" id="GO:0005886">
    <property type="term" value="C:plasma membrane"/>
    <property type="evidence" value="ECO:0007669"/>
    <property type="project" value="TreeGrafter"/>
</dbReference>
<evidence type="ECO:0000256" key="5">
    <source>
        <dbReference type="ARBA" id="ARBA00022989"/>
    </source>
</evidence>
<dbReference type="GO" id="GO:0031505">
    <property type="term" value="P:fungal-type cell wall organization"/>
    <property type="evidence" value="ECO:0007669"/>
    <property type="project" value="TreeGrafter"/>
</dbReference>
<gene>
    <name evidence="11" type="ORF">A4X13_0g392</name>
</gene>
<evidence type="ECO:0000256" key="9">
    <source>
        <dbReference type="SAM" id="MobiDB-lite"/>
    </source>
</evidence>
<keyword evidence="3 10" id="KW-0812">Transmembrane</keyword>
<evidence type="ECO:0000256" key="1">
    <source>
        <dbReference type="ARBA" id="ARBA00004606"/>
    </source>
</evidence>
<evidence type="ECO:0000256" key="6">
    <source>
        <dbReference type="ARBA" id="ARBA00023136"/>
    </source>
</evidence>
<dbReference type="OrthoDB" id="412647at2759"/>
<dbReference type="EMBL" id="LWDF02000012">
    <property type="protein sequence ID" value="KAE8260356.1"/>
    <property type="molecule type" value="Genomic_DNA"/>
</dbReference>
<evidence type="ECO:0000256" key="8">
    <source>
        <dbReference type="ARBA" id="ARBA00023316"/>
    </source>
</evidence>
<evidence type="ECO:0000256" key="3">
    <source>
        <dbReference type="ARBA" id="ARBA00022692"/>
    </source>
</evidence>
<dbReference type="PROSITE" id="PS51762">
    <property type="entry name" value="GH16_2"/>
    <property type="match status" value="1"/>
</dbReference>
<evidence type="ECO:0000256" key="10">
    <source>
        <dbReference type="SAM" id="Phobius"/>
    </source>
</evidence>
<keyword evidence="5 10" id="KW-1133">Transmembrane helix</keyword>
<dbReference type="GO" id="GO:0006078">
    <property type="term" value="P:(1-&gt;6)-beta-D-glucan biosynthetic process"/>
    <property type="evidence" value="ECO:0007669"/>
    <property type="project" value="TreeGrafter"/>
</dbReference>
<dbReference type="GO" id="GO:0005789">
    <property type="term" value="C:endoplasmic reticulum membrane"/>
    <property type="evidence" value="ECO:0007669"/>
    <property type="project" value="TreeGrafter"/>
</dbReference>
<evidence type="ECO:0000313" key="11">
    <source>
        <dbReference type="EMBL" id="KAE8260356.1"/>
    </source>
</evidence>
<organism evidence="11 12">
    <name type="scientific">Tilletia indica</name>
    <dbReference type="NCBI Taxonomy" id="43049"/>
    <lineage>
        <taxon>Eukaryota</taxon>
        <taxon>Fungi</taxon>
        <taxon>Dikarya</taxon>
        <taxon>Basidiomycota</taxon>
        <taxon>Ustilaginomycotina</taxon>
        <taxon>Exobasidiomycetes</taxon>
        <taxon>Tilletiales</taxon>
        <taxon>Tilletiaceae</taxon>
        <taxon>Tilletia</taxon>
    </lineage>
</organism>
<dbReference type="AlphaFoldDB" id="A0A177TSF5"/>
<proteinExistence type="inferred from homology"/>
<dbReference type="PANTHER" id="PTHR31361">
    <property type="entry name" value="BETA-GLUCAN SYNTHESIS-ASSOCIATED PROTEIN KRE6-RELATED"/>
    <property type="match status" value="1"/>
</dbReference>
<dbReference type="SUPFAM" id="SSF49899">
    <property type="entry name" value="Concanavalin A-like lectins/glucanases"/>
    <property type="match status" value="1"/>
</dbReference>
<accession>A0A177TSF5</accession>
<dbReference type="Pfam" id="PF03935">
    <property type="entry name" value="SKN1_KRE6_Sbg1"/>
    <property type="match status" value="1"/>
</dbReference>
<reference evidence="11" key="2">
    <citation type="journal article" date="2019" name="IMA Fungus">
        <title>Genome sequencing and comparison of five Tilletia species to identify candidate genes for the detection of regulated species infecting wheat.</title>
        <authorList>
            <person name="Nguyen H.D.T."/>
            <person name="Sultana T."/>
            <person name="Kesanakurti P."/>
            <person name="Hambleton S."/>
        </authorList>
    </citation>
    <scope>NUCLEOTIDE SEQUENCE</scope>
    <source>
        <strain evidence="11">DAOMC 236416</strain>
    </source>
</reference>
<comment type="similarity">
    <text evidence="2">Belongs to the SKN1/KRE6 family.</text>
</comment>